<dbReference type="AlphaFoldDB" id="A0AAV4ZS94"/>
<evidence type="ECO:0000313" key="3">
    <source>
        <dbReference type="Proteomes" id="UP001055247"/>
    </source>
</evidence>
<proteinExistence type="predicted"/>
<keyword evidence="3" id="KW-1185">Reference proteome</keyword>
<gene>
    <name evidence="2" type="ORF">BHAOGJBA_4696</name>
</gene>
<organism evidence="2 3">
    <name type="scientific">Methylobacterium hispanicum</name>
    <dbReference type="NCBI Taxonomy" id="270350"/>
    <lineage>
        <taxon>Bacteria</taxon>
        <taxon>Pseudomonadati</taxon>
        <taxon>Pseudomonadota</taxon>
        <taxon>Alphaproteobacteria</taxon>
        <taxon>Hyphomicrobiales</taxon>
        <taxon>Methylobacteriaceae</taxon>
        <taxon>Methylobacterium</taxon>
    </lineage>
</organism>
<evidence type="ECO:0000256" key="1">
    <source>
        <dbReference type="SAM" id="MobiDB-lite"/>
    </source>
</evidence>
<comment type="caution">
    <text evidence="2">The sequence shown here is derived from an EMBL/GenBank/DDBJ whole genome shotgun (WGS) entry which is preliminary data.</text>
</comment>
<name>A0AAV4ZS94_9HYPH</name>
<feature type="compositionally biased region" description="Pro residues" evidence="1">
    <location>
        <begin position="1"/>
        <end position="11"/>
    </location>
</feature>
<protein>
    <submittedName>
        <fullName evidence="2">Uncharacterized protein</fullName>
    </submittedName>
</protein>
<sequence>MRPFLRPAPPRRPLREDEAGPARTRSENVAQILALVLGEPEAHICRPVDPRTQEPVHESLAMEVWARSHDEARIVWQQACLDDHFDAIPDGDVYLTVETAPMTTASAGRRKPEPPRRSGYYVNLLGLAFLAELEPEVVRARSLGI</sequence>
<dbReference type="EMBL" id="BPQO01000024">
    <property type="protein sequence ID" value="GJD91148.1"/>
    <property type="molecule type" value="Genomic_DNA"/>
</dbReference>
<dbReference type="Proteomes" id="UP001055247">
    <property type="component" value="Unassembled WGS sequence"/>
</dbReference>
<evidence type="ECO:0000313" key="2">
    <source>
        <dbReference type="EMBL" id="GJD91148.1"/>
    </source>
</evidence>
<reference evidence="2" key="2">
    <citation type="submission" date="2021-08" db="EMBL/GenBank/DDBJ databases">
        <authorList>
            <person name="Tani A."/>
            <person name="Ola A."/>
            <person name="Ogura Y."/>
            <person name="Katsura K."/>
            <person name="Hayashi T."/>
        </authorList>
    </citation>
    <scope>NUCLEOTIDE SEQUENCE</scope>
    <source>
        <strain evidence="2">DSM 16372</strain>
    </source>
</reference>
<reference evidence="2" key="1">
    <citation type="journal article" date="2016" name="Front. Microbiol.">
        <title>Genome Sequence of the Piezophilic, Mesophilic Sulfate-Reducing Bacterium Desulfovibrio indicus J2T.</title>
        <authorList>
            <person name="Cao J."/>
            <person name="Maignien L."/>
            <person name="Shao Z."/>
            <person name="Alain K."/>
            <person name="Jebbar M."/>
        </authorList>
    </citation>
    <scope>NUCLEOTIDE SEQUENCE</scope>
    <source>
        <strain evidence="2">DSM 16372</strain>
    </source>
</reference>
<dbReference type="RefSeq" id="WP_238231317.1">
    <property type="nucleotide sequence ID" value="NZ_BPQO01000024.1"/>
</dbReference>
<feature type="region of interest" description="Disordered" evidence="1">
    <location>
        <begin position="1"/>
        <end position="25"/>
    </location>
</feature>
<accession>A0AAV4ZS94</accession>
<feature type="compositionally biased region" description="Basic and acidic residues" evidence="1">
    <location>
        <begin position="13"/>
        <end position="25"/>
    </location>
</feature>